<dbReference type="InterPro" id="IPR029044">
    <property type="entry name" value="Nucleotide-diphossugar_trans"/>
</dbReference>
<dbReference type="SUPFAM" id="SSF53448">
    <property type="entry name" value="Nucleotide-diphospho-sugar transferases"/>
    <property type="match status" value="1"/>
</dbReference>
<evidence type="ECO:0000259" key="1">
    <source>
        <dbReference type="Pfam" id="PF00535"/>
    </source>
</evidence>
<organism evidence="2 3">
    <name type="scientific">Roseovarius aquimarinus</name>
    <dbReference type="NCBI Taxonomy" id="1229156"/>
    <lineage>
        <taxon>Bacteria</taxon>
        <taxon>Pseudomonadati</taxon>
        <taxon>Pseudomonadota</taxon>
        <taxon>Alphaproteobacteria</taxon>
        <taxon>Rhodobacterales</taxon>
        <taxon>Roseobacteraceae</taxon>
        <taxon>Roseovarius</taxon>
    </lineage>
</organism>
<keyword evidence="2" id="KW-0328">Glycosyltransferase</keyword>
<dbReference type="Pfam" id="PF00535">
    <property type="entry name" value="Glycos_transf_2"/>
    <property type="match status" value="1"/>
</dbReference>
<dbReference type="PANTHER" id="PTHR43179:SF7">
    <property type="entry name" value="RHAMNOSYLTRANSFERASE WBBL"/>
    <property type="match status" value="1"/>
</dbReference>
<dbReference type="RefSeq" id="WP_377170206.1">
    <property type="nucleotide sequence ID" value="NZ_JBHTJC010000002.1"/>
</dbReference>
<name>A0ABW7I7W6_9RHOB</name>
<feature type="domain" description="Glycosyltransferase 2-like" evidence="1">
    <location>
        <begin position="7"/>
        <end position="167"/>
    </location>
</feature>
<dbReference type="Proteomes" id="UP001607157">
    <property type="component" value="Unassembled WGS sequence"/>
</dbReference>
<accession>A0ABW7I7W6</accession>
<gene>
    <name evidence="2" type="ORF">ACGRVM_10260</name>
</gene>
<keyword evidence="2" id="KW-0808">Transferase</keyword>
<keyword evidence="3" id="KW-1185">Reference proteome</keyword>
<protein>
    <submittedName>
        <fullName evidence="2">Glycosyltransferase family 2 protein</fullName>
        <ecNumber evidence="2">2.4.-.-</ecNumber>
    </submittedName>
</protein>
<dbReference type="Gene3D" id="3.90.550.10">
    <property type="entry name" value="Spore Coat Polysaccharide Biosynthesis Protein SpsA, Chain A"/>
    <property type="match status" value="1"/>
</dbReference>
<dbReference type="InterPro" id="IPR001173">
    <property type="entry name" value="Glyco_trans_2-like"/>
</dbReference>
<dbReference type="CDD" id="cd04186">
    <property type="entry name" value="GT_2_like_c"/>
    <property type="match status" value="1"/>
</dbReference>
<reference evidence="2 3" key="1">
    <citation type="submission" date="2024-10" db="EMBL/GenBank/DDBJ databases">
        <authorList>
            <person name="Yang X.-N."/>
        </authorList>
    </citation>
    <scope>NUCLEOTIDE SEQUENCE [LARGE SCALE GENOMIC DNA]</scope>
    <source>
        <strain evidence="2 3">CAU 1059</strain>
    </source>
</reference>
<dbReference type="EMBL" id="JBIHMM010000002">
    <property type="protein sequence ID" value="MFH0254279.1"/>
    <property type="molecule type" value="Genomic_DNA"/>
</dbReference>
<dbReference type="PANTHER" id="PTHR43179">
    <property type="entry name" value="RHAMNOSYLTRANSFERASE WBBL"/>
    <property type="match status" value="1"/>
</dbReference>
<dbReference type="GO" id="GO:0016757">
    <property type="term" value="F:glycosyltransferase activity"/>
    <property type="evidence" value="ECO:0007669"/>
    <property type="project" value="UniProtKB-KW"/>
</dbReference>
<proteinExistence type="predicted"/>
<dbReference type="EC" id="2.4.-.-" evidence="2"/>
<evidence type="ECO:0000313" key="3">
    <source>
        <dbReference type="Proteomes" id="UP001607157"/>
    </source>
</evidence>
<comment type="caution">
    <text evidence="2">The sequence shown here is derived from an EMBL/GenBank/DDBJ whole genome shotgun (WGS) entry which is preliminary data.</text>
</comment>
<evidence type="ECO:0000313" key="2">
    <source>
        <dbReference type="EMBL" id="MFH0254279.1"/>
    </source>
</evidence>
<sequence length="284" mass="30574">MSEPRITIVTVAYNSATALPPMLESVPGGAPVIVVDNASRDRTALRALAALHPNVTLIENAENEGFGRACNIGAAATTTEFVMFLNPDTTCLPDTLDALTTAADAHPRAGAFNPLIVDDAWRPHLKRRSDLDPRAGKLAKGDPGGDVALPVLSGAALMVRRDIFERIGGFDPKIFLFFEDDDLSVRLAEHGPLMLAQGAIVRHFGGESSAPSRTGERIKNWHWGWSQIYAVRKHRGGTACALSFAKTLLRAASPATLLSGARRRKYGARLSGMWAALRGRDARM</sequence>